<dbReference type="AlphaFoldDB" id="A0A2T0Q472"/>
<dbReference type="RefSeq" id="WP_106245891.1">
    <property type="nucleotide sequence ID" value="NZ_PVZC01000004.1"/>
</dbReference>
<dbReference type="Proteomes" id="UP000237846">
    <property type="component" value="Unassembled WGS sequence"/>
</dbReference>
<evidence type="ECO:0000313" key="2">
    <source>
        <dbReference type="Proteomes" id="UP000237846"/>
    </source>
</evidence>
<keyword evidence="1" id="KW-0808">Transferase</keyword>
<evidence type="ECO:0000313" key="1">
    <source>
        <dbReference type="EMBL" id="PRX98604.1"/>
    </source>
</evidence>
<dbReference type="EMBL" id="PVZC01000004">
    <property type="protein sequence ID" value="PRX98604.1"/>
    <property type="molecule type" value="Genomic_DNA"/>
</dbReference>
<keyword evidence="2" id="KW-1185">Reference proteome</keyword>
<dbReference type="SUPFAM" id="SSF52540">
    <property type="entry name" value="P-loop containing nucleoside triphosphate hydrolases"/>
    <property type="match status" value="1"/>
</dbReference>
<dbReference type="InterPro" id="IPR027417">
    <property type="entry name" value="P-loop_NTPase"/>
</dbReference>
<accession>A0A2T0Q472</accession>
<gene>
    <name evidence="1" type="ORF">CLV72_104182</name>
</gene>
<reference evidence="1 2" key="1">
    <citation type="submission" date="2018-03" db="EMBL/GenBank/DDBJ databases">
        <title>Genomic Encyclopedia of Archaeal and Bacterial Type Strains, Phase II (KMG-II): from individual species to whole genera.</title>
        <authorList>
            <person name="Goeker M."/>
        </authorList>
    </citation>
    <scope>NUCLEOTIDE SEQUENCE [LARGE SCALE GENOMIC DNA]</scope>
    <source>
        <strain evidence="1 2">DSM 45601</strain>
    </source>
</reference>
<sequence length="291" mass="32268">MKQAPYILVVNGIKVRRPVFVLGAPLSGVELVGRALKRSAGFHVSVWQPSVLRMAYALARRPSIAEGRDDATARVIRDTFAEAWQISARNCADCVAQCRAAAGNSSYPCVSRSAVERFGDAGPDLIYSALPLVHAFTDARLIQVIRDGRDVVTDMLADEQALAWFKIPNVADEFPNPFFGVEDDADRTLWPELSTAGKAAMRWRGAVRLSARLRGELPREQLMTVRYEDLFRKQLEVAQSVSEFLDARMSAVELVRADRSGIGGWRLRLSALQHAEVDKVAGQELRRLGYV</sequence>
<comment type="caution">
    <text evidence="1">The sequence shown here is derived from an EMBL/GenBank/DDBJ whole genome shotgun (WGS) entry which is preliminary data.</text>
</comment>
<dbReference type="Gene3D" id="3.40.50.300">
    <property type="entry name" value="P-loop containing nucleotide triphosphate hydrolases"/>
    <property type="match status" value="1"/>
</dbReference>
<dbReference type="OrthoDB" id="3337911at2"/>
<protein>
    <submittedName>
        <fullName evidence="1">Sulfotransferase family protein</fullName>
    </submittedName>
</protein>
<organism evidence="1 2">
    <name type="scientific">Allonocardiopsis opalescens</name>
    <dbReference type="NCBI Taxonomy" id="1144618"/>
    <lineage>
        <taxon>Bacteria</taxon>
        <taxon>Bacillati</taxon>
        <taxon>Actinomycetota</taxon>
        <taxon>Actinomycetes</taxon>
        <taxon>Streptosporangiales</taxon>
        <taxon>Allonocardiopsis</taxon>
    </lineage>
</organism>
<proteinExistence type="predicted"/>
<dbReference type="GO" id="GO:0016740">
    <property type="term" value="F:transferase activity"/>
    <property type="evidence" value="ECO:0007669"/>
    <property type="project" value="UniProtKB-KW"/>
</dbReference>
<name>A0A2T0Q472_9ACTN</name>
<dbReference type="Pfam" id="PF13469">
    <property type="entry name" value="Sulfotransfer_3"/>
    <property type="match status" value="1"/>
</dbReference>